<keyword evidence="4" id="KW-0378">Hydrolase</keyword>
<evidence type="ECO:0000256" key="1">
    <source>
        <dbReference type="ARBA" id="ARBA00001946"/>
    </source>
</evidence>
<evidence type="ECO:0000256" key="3">
    <source>
        <dbReference type="ARBA" id="ARBA00022723"/>
    </source>
</evidence>
<gene>
    <name evidence="7" type="ORF">SETIT_5G100600v2</name>
</gene>
<evidence type="ECO:0000256" key="2">
    <source>
        <dbReference type="ARBA" id="ARBA00007092"/>
    </source>
</evidence>
<comment type="cofactor">
    <cofactor evidence="1">
        <name>Mg(2+)</name>
        <dbReference type="ChEBI" id="CHEBI:18420"/>
    </cofactor>
</comment>
<dbReference type="EMBL" id="CM003532">
    <property type="protein sequence ID" value="RCV24622.1"/>
    <property type="molecule type" value="Genomic_DNA"/>
</dbReference>
<dbReference type="AlphaFoldDB" id="A0A368R392"/>
<comment type="similarity">
    <text evidence="2">Belongs to the DNA repair enzymes AP/ExoA family.</text>
</comment>
<dbReference type="Pfam" id="PF03372">
    <property type="entry name" value="Exo_endo_phos"/>
    <property type="match status" value="1"/>
</dbReference>
<name>A0A368R392_SETIT</name>
<dbReference type="GO" id="GO:0016787">
    <property type="term" value="F:hydrolase activity"/>
    <property type="evidence" value="ECO:0007669"/>
    <property type="project" value="UniProtKB-KW"/>
</dbReference>
<dbReference type="Gene3D" id="3.60.10.10">
    <property type="entry name" value="Endonuclease/exonuclease/phosphatase"/>
    <property type="match status" value="1"/>
</dbReference>
<accession>A0A368R392</accession>
<dbReference type="InterPro" id="IPR036691">
    <property type="entry name" value="Endo/exonu/phosph_ase_sf"/>
</dbReference>
<organism evidence="7">
    <name type="scientific">Setaria italica</name>
    <name type="common">Foxtail millet</name>
    <name type="synonym">Panicum italicum</name>
    <dbReference type="NCBI Taxonomy" id="4555"/>
    <lineage>
        <taxon>Eukaryota</taxon>
        <taxon>Viridiplantae</taxon>
        <taxon>Streptophyta</taxon>
        <taxon>Embryophyta</taxon>
        <taxon>Tracheophyta</taxon>
        <taxon>Spermatophyta</taxon>
        <taxon>Magnoliopsida</taxon>
        <taxon>Liliopsida</taxon>
        <taxon>Poales</taxon>
        <taxon>Poaceae</taxon>
        <taxon>PACMAD clade</taxon>
        <taxon>Panicoideae</taxon>
        <taxon>Panicodae</taxon>
        <taxon>Paniceae</taxon>
        <taxon>Cenchrinae</taxon>
        <taxon>Setaria</taxon>
    </lineage>
</organism>
<dbReference type="GO" id="GO:0006281">
    <property type="term" value="P:DNA repair"/>
    <property type="evidence" value="ECO:0007669"/>
    <property type="project" value="InterPro"/>
</dbReference>
<keyword evidence="5" id="KW-0460">Magnesium</keyword>
<evidence type="ECO:0000313" key="7">
    <source>
        <dbReference type="EMBL" id="RCV24622.1"/>
    </source>
</evidence>
<dbReference type="InterPro" id="IPR004808">
    <property type="entry name" value="AP_endonuc_1"/>
</dbReference>
<reference evidence="7" key="1">
    <citation type="journal article" date="2012" name="Nat. Biotechnol.">
        <title>Reference genome sequence of the model plant Setaria.</title>
        <authorList>
            <person name="Bennetzen J.L."/>
            <person name="Schmutz J."/>
            <person name="Wang H."/>
            <person name="Percifield R."/>
            <person name="Hawkins J."/>
            <person name="Pontaroli A.C."/>
            <person name="Estep M."/>
            <person name="Feng L."/>
            <person name="Vaughn J.N."/>
            <person name="Grimwood J."/>
            <person name="Jenkins J."/>
            <person name="Barry K."/>
            <person name="Lindquist E."/>
            <person name="Hellsten U."/>
            <person name="Deshpande S."/>
            <person name="Wang X."/>
            <person name="Wu X."/>
            <person name="Mitros T."/>
            <person name="Triplett J."/>
            <person name="Yang X."/>
            <person name="Ye C.Y."/>
            <person name="Mauro-Herrera M."/>
            <person name="Wang L."/>
            <person name="Li P."/>
            <person name="Sharma M."/>
            <person name="Sharma R."/>
            <person name="Ronald P.C."/>
            <person name="Panaud O."/>
            <person name="Kellogg E.A."/>
            <person name="Brutnell T.P."/>
            <person name="Doust A.N."/>
            <person name="Tuskan G.A."/>
            <person name="Rokhsar D."/>
            <person name="Devos K.M."/>
        </authorList>
    </citation>
    <scope>NUCLEOTIDE SEQUENCE [LARGE SCALE GENOMIC DNA]</scope>
    <source>
        <strain evidence="7">Yugu1</strain>
    </source>
</reference>
<evidence type="ECO:0000259" key="6">
    <source>
        <dbReference type="Pfam" id="PF03372"/>
    </source>
</evidence>
<dbReference type="PANTHER" id="PTHR22748">
    <property type="entry name" value="AP ENDONUCLEASE"/>
    <property type="match status" value="1"/>
</dbReference>
<evidence type="ECO:0000256" key="5">
    <source>
        <dbReference type="ARBA" id="ARBA00022842"/>
    </source>
</evidence>
<reference evidence="7" key="2">
    <citation type="submission" date="2015-07" db="EMBL/GenBank/DDBJ databases">
        <authorList>
            <person name="Noorani M."/>
        </authorList>
    </citation>
    <scope>NUCLEOTIDE SEQUENCE</scope>
    <source>
        <strain evidence="7">Yugu1</strain>
    </source>
</reference>
<feature type="domain" description="Endonuclease/exonuclease/phosphatase" evidence="6">
    <location>
        <begin position="5"/>
        <end position="149"/>
    </location>
</feature>
<proteinExistence type="inferred from homology"/>
<feature type="non-terminal residue" evidence="7">
    <location>
        <position position="1"/>
    </location>
</feature>
<dbReference type="InterPro" id="IPR005135">
    <property type="entry name" value="Endo/exonuclease/phosphatase"/>
</dbReference>
<dbReference type="PANTHER" id="PTHR22748:SF19">
    <property type="entry name" value="ENDONUCLEASE_EXONUCLEASE_PHOSPHATASE DOMAIN-CONTAINING PROTEIN"/>
    <property type="match status" value="1"/>
</dbReference>
<dbReference type="OrthoDB" id="689641at2759"/>
<protein>
    <recommendedName>
        <fullName evidence="6">Endonuclease/exonuclease/phosphatase domain-containing protein</fullName>
    </recommendedName>
</protein>
<sequence>SFSLLSWNVRGLGDPHKCTIVKDSISSSHPSIVCLQESKLRVLDGLKARSFLPPAITAFRCVDASDTRGGIITAWDPAMFTADSFIARRHTLTTFLSSTASNYSFAVTNVYAPADHRDSLSFLEDLHELAQHISGSWALVGDFNLTRSSPLCV</sequence>
<dbReference type="SUPFAM" id="SSF56219">
    <property type="entry name" value="DNase I-like"/>
    <property type="match status" value="1"/>
</dbReference>
<keyword evidence="3" id="KW-0479">Metal-binding</keyword>
<evidence type="ECO:0000256" key="4">
    <source>
        <dbReference type="ARBA" id="ARBA00022801"/>
    </source>
</evidence>
<dbReference type="GO" id="GO:0046872">
    <property type="term" value="F:metal ion binding"/>
    <property type="evidence" value="ECO:0007669"/>
    <property type="project" value="UniProtKB-KW"/>
</dbReference>
<dbReference type="GO" id="GO:0004518">
    <property type="term" value="F:nuclease activity"/>
    <property type="evidence" value="ECO:0007669"/>
    <property type="project" value="InterPro"/>
</dbReference>